<evidence type="ECO:0000313" key="4">
    <source>
        <dbReference type="Proteomes" id="UP000254503"/>
    </source>
</evidence>
<dbReference type="PANTHER" id="PTHR13061:SF29">
    <property type="entry name" value="GAMMA CARBONIC ANHYDRASE-LIKE 1, MITOCHONDRIAL-RELATED"/>
    <property type="match status" value="1"/>
</dbReference>
<evidence type="ECO:0000256" key="1">
    <source>
        <dbReference type="ARBA" id="ARBA00007274"/>
    </source>
</evidence>
<keyword evidence="2" id="KW-0677">Repeat</keyword>
<dbReference type="InterPro" id="IPR011974">
    <property type="entry name" value="PaaY"/>
</dbReference>
<name>A0A376WYV1_ECOLX</name>
<dbReference type="InterPro" id="IPR050484">
    <property type="entry name" value="Transf_Hexapept/Carb_Anhydrase"/>
</dbReference>
<protein>
    <submittedName>
        <fullName evidence="3">Phenylacetic acid degradation protein</fullName>
    </submittedName>
</protein>
<comment type="similarity">
    <text evidence="1">Belongs to the transferase hexapeptide repeat family.</text>
</comment>
<dbReference type="NCBIfam" id="TIGR02287">
    <property type="entry name" value="PaaY"/>
    <property type="match status" value="1"/>
</dbReference>
<dbReference type="CDD" id="cd04745">
    <property type="entry name" value="LbH_paaY_like"/>
    <property type="match status" value="1"/>
</dbReference>
<dbReference type="EMBL" id="UGDD01000002">
    <property type="protein sequence ID" value="STJ55172.1"/>
    <property type="molecule type" value="Genomic_DNA"/>
</dbReference>
<dbReference type="Gene3D" id="2.160.10.10">
    <property type="entry name" value="Hexapeptide repeat proteins"/>
    <property type="match status" value="1"/>
</dbReference>
<reference evidence="3 4" key="1">
    <citation type="submission" date="2018-06" db="EMBL/GenBank/DDBJ databases">
        <authorList>
            <consortium name="Pathogen Informatics"/>
            <person name="Doyle S."/>
        </authorList>
    </citation>
    <scope>NUCLEOTIDE SEQUENCE [LARGE SCALE GENOMIC DNA]</scope>
    <source>
        <strain evidence="3 4">NCTC9045</strain>
    </source>
</reference>
<dbReference type="AlphaFoldDB" id="A0A376WYV1"/>
<dbReference type="PANTHER" id="PTHR13061">
    <property type="entry name" value="DYNACTIN SUBUNIT P25"/>
    <property type="match status" value="1"/>
</dbReference>
<sequence>MPIYQIDGLTPVVPEESFVHPTAVLIGDVILGKGVYVGPNASLRGDFGRIVVKDGANIQDNCVMHGFPEQDTVVGEDGHIGHSAILHGCIIRRNALVGMNAVVMDGAVIGENSIVGASAFVKAKAEMPANYLIVGSPAKAIRELSEQELAWKKQGTHEYQVLVTRCKQTLHQVEPLREIEPGRNAWYLMRICDRNSNRCKIILSL</sequence>
<dbReference type="FunFam" id="2.160.10.10:FF:000012">
    <property type="entry name" value="Carnitine operon protein CaiE"/>
    <property type="match status" value="1"/>
</dbReference>
<proteinExistence type="inferred from homology"/>
<dbReference type="Proteomes" id="UP000254503">
    <property type="component" value="Unassembled WGS sequence"/>
</dbReference>
<dbReference type="InterPro" id="IPR001451">
    <property type="entry name" value="Hexapep"/>
</dbReference>
<evidence type="ECO:0000256" key="2">
    <source>
        <dbReference type="ARBA" id="ARBA00022737"/>
    </source>
</evidence>
<evidence type="ECO:0000313" key="3">
    <source>
        <dbReference type="EMBL" id="STJ55172.1"/>
    </source>
</evidence>
<dbReference type="Pfam" id="PF00132">
    <property type="entry name" value="Hexapep"/>
    <property type="match status" value="1"/>
</dbReference>
<gene>
    <name evidence="3" type="primary">paaY</name>
    <name evidence="3" type="ORF">NCTC9045_03093</name>
</gene>
<dbReference type="SUPFAM" id="SSF51161">
    <property type="entry name" value="Trimeric LpxA-like enzymes"/>
    <property type="match status" value="1"/>
</dbReference>
<organism evidence="3 4">
    <name type="scientific">Escherichia coli</name>
    <dbReference type="NCBI Taxonomy" id="562"/>
    <lineage>
        <taxon>Bacteria</taxon>
        <taxon>Pseudomonadati</taxon>
        <taxon>Pseudomonadota</taxon>
        <taxon>Gammaproteobacteria</taxon>
        <taxon>Enterobacterales</taxon>
        <taxon>Enterobacteriaceae</taxon>
        <taxon>Escherichia</taxon>
    </lineage>
</organism>
<dbReference type="InterPro" id="IPR011004">
    <property type="entry name" value="Trimer_LpxA-like_sf"/>
</dbReference>
<accession>A0A376WYV1</accession>